<dbReference type="Pfam" id="PF07690">
    <property type="entry name" value="MFS_1"/>
    <property type="match status" value="1"/>
</dbReference>
<keyword evidence="4 8" id="KW-0812">Transmembrane</keyword>
<keyword evidence="3" id="KW-1003">Cell membrane</keyword>
<protein>
    <submittedName>
        <fullName evidence="10">EmrB/QacA subfamily drug resistance transporter</fullName>
    </submittedName>
</protein>
<feature type="transmembrane region" description="Helical" evidence="8">
    <location>
        <begin position="27"/>
        <end position="51"/>
    </location>
</feature>
<dbReference type="GO" id="GO:0022857">
    <property type="term" value="F:transmembrane transporter activity"/>
    <property type="evidence" value="ECO:0007669"/>
    <property type="project" value="InterPro"/>
</dbReference>
<evidence type="ECO:0000256" key="5">
    <source>
        <dbReference type="ARBA" id="ARBA00022989"/>
    </source>
</evidence>
<evidence type="ECO:0000256" key="7">
    <source>
        <dbReference type="ARBA" id="ARBA00023251"/>
    </source>
</evidence>
<dbReference type="EMBL" id="VIVR01000001">
    <property type="protein sequence ID" value="TWE19120.1"/>
    <property type="molecule type" value="Genomic_DNA"/>
</dbReference>
<keyword evidence="2" id="KW-0813">Transport</keyword>
<feature type="transmembrane region" description="Helical" evidence="8">
    <location>
        <begin position="346"/>
        <end position="366"/>
    </location>
</feature>
<accession>A0A561EU32</accession>
<feature type="transmembrane region" description="Helical" evidence="8">
    <location>
        <begin position="215"/>
        <end position="232"/>
    </location>
</feature>
<dbReference type="InterPro" id="IPR020846">
    <property type="entry name" value="MFS_dom"/>
</dbReference>
<comment type="caution">
    <text evidence="10">The sequence shown here is derived from an EMBL/GenBank/DDBJ whole genome shotgun (WGS) entry which is preliminary data.</text>
</comment>
<feature type="transmembrane region" description="Helical" evidence="8">
    <location>
        <begin position="452"/>
        <end position="475"/>
    </location>
</feature>
<dbReference type="SUPFAM" id="SSF103473">
    <property type="entry name" value="MFS general substrate transporter"/>
    <property type="match status" value="1"/>
</dbReference>
<feature type="domain" description="Major facilitator superfamily (MFS) profile" evidence="9">
    <location>
        <begin position="27"/>
        <end position="479"/>
    </location>
</feature>
<feature type="transmembrane region" description="Helical" evidence="8">
    <location>
        <begin position="244"/>
        <end position="262"/>
    </location>
</feature>
<feature type="transmembrane region" description="Helical" evidence="8">
    <location>
        <begin position="283"/>
        <end position="306"/>
    </location>
</feature>
<dbReference type="GO" id="GO:0046677">
    <property type="term" value="P:response to antibiotic"/>
    <property type="evidence" value="ECO:0007669"/>
    <property type="project" value="UniProtKB-KW"/>
</dbReference>
<name>A0A561EU32_9ACTN</name>
<proteinExistence type="predicted"/>
<keyword evidence="6 8" id="KW-0472">Membrane</keyword>
<dbReference type="PANTHER" id="PTHR42718:SF46">
    <property type="entry name" value="BLR6921 PROTEIN"/>
    <property type="match status" value="1"/>
</dbReference>
<comment type="subcellular location">
    <subcellularLocation>
        <location evidence="1">Cell membrane</location>
        <topology evidence="1">Multi-pass membrane protein</topology>
    </subcellularLocation>
</comment>
<evidence type="ECO:0000313" key="11">
    <source>
        <dbReference type="Proteomes" id="UP000318416"/>
    </source>
</evidence>
<evidence type="ECO:0000313" key="10">
    <source>
        <dbReference type="EMBL" id="TWE19120.1"/>
    </source>
</evidence>
<dbReference type="OrthoDB" id="7375466at2"/>
<dbReference type="CDD" id="cd17321">
    <property type="entry name" value="MFS_MMR_MDR_like"/>
    <property type="match status" value="1"/>
</dbReference>
<dbReference type="AlphaFoldDB" id="A0A561EU32"/>
<feature type="transmembrane region" description="Helical" evidence="8">
    <location>
        <begin position="118"/>
        <end position="140"/>
    </location>
</feature>
<gene>
    <name evidence="10" type="ORF">FB465_4224</name>
</gene>
<sequence>MSVLDERAIPDSASPPQPRMTRRQRAILVLLLSTTFLLAADFSLLNVAIPVIGDGLGFAVGDLQWIATAFALTAAGFTLLFGRVADIYGRRRIFLAGIALLVLSSLVGGAANEPAVLIAARVAQGVATAMATPSALALLTTSFPEGPLRAKALGVNGAMISAGFTVGAVVGGLLTDLLSWRWAFLINVPVGVAIIVLTPLLLAESKITERARMDVPGAVTVSVGLVSLVYGVSRAGGLGWGSPLVLGFIALGVVLLGAFWRIELRSDAPLASVWILRKPSVRWGNFGGLIAITMQTAVIFLATLYLQEVIGYSAMATGLAFSVLGVSAFLGGVIAPRIVGRFGNRLGLVSGMVLQAVAPLGMFLVAGDSSSIALVLAALTVGAFGHLTAVVSYMITATSGLPDEEQGLATGLATMTQQVGLAAGIPVLSAVATSRIHALEATHSTSEAVLSGVRLALAIDAGVVLLAALVIALLLRRSTEERAAAAL</sequence>
<feature type="transmembrane region" description="Helical" evidence="8">
    <location>
        <begin position="63"/>
        <end position="81"/>
    </location>
</feature>
<keyword evidence="5 8" id="KW-1133">Transmembrane helix</keyword>
<evidence type="ECO:0000256" key="1">
    <source>
        <dbReference type="ARBA" id="ARBA00004651"/>
    </source>
</evidence>
<evidence type="ECO:0000256" key="6">
    <source>
        <dbReference type="ARBA" id="ARBA00023136"/>
    </source>
</evidence>
<feature type="transmembrane region" description="Helical" evidence="8">
    <location>
        <begin position="180"/>
        <end position="203"/>
    </location>
</feature>
<dbReference type="PRINTS" id="PR01036">
    <property type="entry name" value="TCRTETB"/>
</dbReference>
<evidence type="ECO:0000256" key="3">
    <source>
        <dbReference type="ARBA" id="ARBA00022475"/>
    </source>
</evidence>
<keyword evidence="7" id="KW-0046">Antibiotic resistance</keyword>
<evidence type="ECO:0000259" key="9">
    <source>
        <dbReference type="PROSITE" id="PS50850"/>
    </source>
</evidence>
<keyword evidence="11" id="KW-1185">Reference proteome</keyword>
<feature type="transmembrane region" description="Helical" evidence="8">
    <location>
        <begin position="152"/>
        <end position="174"/>
    </location>
</feature>
<feature type="transmembrane region" description="Helical" evidence="8">
    <location>
        <begin position="312"/>
        <end position="334"/>
    </location>
</feature>
<dbReference type="RefSeq" id="WP_145792696.1">
    <property type="nucleotide sequence ID" value="NZ_BAAABR010000077.1"/>
</dbReference>
<dbReference type="InterPro" id="IPR036259">
    <property type="entry name" value="MFS_trans_sf"/>
</dbReference>
<dbReference type="GO" id="GO:0005886">
    <property type="term" value="C:plasma membrane"/>
    <property type="evidence" value="ECO:0007669"/>
    <property type="project" value="UniProtKB-SubCell"/>
</dbReference>
<organism evidence="10 11">
    <name type="scientific">Kitasatospora atroaurantiaca</name>
    <dbReference type="NCBI Taxonomy" id="285545"/>
    <lineage>
        <taxon>Bacteria</taxon>
        <taxon>Bacillati</taxon>
        <taxon>Actinomycetota</taxon>
        <taxon>Actinomycetes</taxon>
        <taxon>Kitasatosporales</taxon>
        <taxon>Streptomycetaceae</taxon>
        <taxon>Kitasatospora</taxon>
    </lineage>
</organism>
<dbReference type="Proteomes" id="UP000318416">
    <property type="component" value="Unassembled WGS sequence"/>
</dbReference>
<reference evidence="10 11" key="1">
    <citation type="submission" date="2019-06" db="EMBL/GenBank/DDBJ databases">
        <title>Sequencing the genomes of 1000 actinobacteria strains.</title>
        <authorList>
            <person name="Klenk H.-P."/>
        </authorList>
    </citation>
    <scope>NUCLEOTIDE SEQUENCE [LARGE SCALE GENOMIC DNA]</scope>
    <source>
        <strain evidence="10 11">DSM 41649</strain>
    </source>
</reference>
<dbReference type="Gene3D" id="1.20.1720.10">
    <property type="entry name" value="Multidrug resistance protein D"/>
    <property type="match status" value="1"/>
</dbReference>
<dbReference type="InterPro" id="IPR011701">
    <property type="entry name" value="MFS"/>
</dbReference>
<evidence type="ECO:0000256" key="4">
    <source>
        <dbReference type="ARBA" id="ARBA00022692"/>
    </source>
</evidence>
<feature type="transmembrane region" description="Helical" evidence="8">
    <location>
        <begin position="407"/>
        <end position="432"/>
    </location>
</feature>
<feature type="transmembrane region" description="Helical" evidence="8">
    <location>
        <begin position="93"/>
        <end position="112"/>
    </location>
</feature>
<dbReference type="PANTHER" id="PTHR42718">
    <property type="entry name" value="MAJOR FACILITATOR SUPERFAMILY MULTIDRUG TRANSPORTER MFSC"/>
    <property type="match status" value="1"/>
</dbReference>
<dbReference type="PROSITE" id="PS50850">
    <property type="entry name" value="MFS"/>
    <property type="match status" value="1"/>
</dbReference>
<evidence type="ECO:0000256" key="8">
    <source>
        <dbReference type="SAM" id="Phobius"/>
    </source>
</evidence>
<feature type="transmembrane region" description="Helical" evidence="8">
    <location>
        <begin position="372"/>
        <end position="395"/>
    </location>
</feature>
<evidence type="ECO:0000256" key="2">
    <source>
        <dbReference type="ARBA" id="ARBA00022448"/>
    </source>
</evidence>
<dbReference type="Gene3D" id="1.20.1250.20">
    <property type="entry name" value="MFS general substrate transporter like domains"/>
    <property type="match status" value="1"/>
</dbReference>